<dbReference type="GO" id="GO:0006952">
    <property type="term" value="P:defense response"/>
    <property type="evidence" value="ECO:0007669"/>
    <property type="project" value="InterPro"/>
</dbReference>
<protein>
    <recommendedName>
        <fullName evidence="2">Beta-defensin-like domain-containing protein</fullName>
    </recommendedName>
</protein>
<feature type="chain" id="PRO_5001885498" description="Beta-defensin-like domain-containing protein" evidence="1">
    <location>
        <begin position="17"/>
        <end position="53"/>
    </location>
</feature>
<dbReference type="Proteomes" id="UP000054232">
    <property type="component" value="Unassembled WGS sequence"/>
</dbReference>
<reference evidence="3 4" key="1">
    <citation type="submission" date="2014-04" db="EMBL/GenBank/DDBJ databases">
        <title>Genome evolution of avian class.</title>
        <authorList>
            <person name="Zhang G."/>
            <person name="Li C."/>
        </authorList>
    </citation>
    <scope>NUCLEOTIDE SEQUENCE [LARGE SCALE GENOMIC DNA]</scope>
    <source>
        <strain evidence="3">BGI_N326</strain>
    </source>
</reference>
<accession>A0A093IHJ3</accession>
<name>A0A093IHJ3_EURHL</name>
<organism evidence="3 4">
    <name type="scientific">Eurypyga helias</name>
    <name type="common">Sunbittern</name>
    <name type="synonym">Ardea helias</name>
    <dbReference type="NCBI Taxonomy" id="54383"/>
    <lineage>
        <taxon>Eukaryota</taxon>
        <taxon>Metazoa</taxon>
        <taxon>Chordata</taxon>
        <taxon>Craniata</taxon>
        <taxon>Vertebrata</taxon>
        <taxon>Euteleostomi</taxon>
        <taxon>Archelosauria</taxon>
        <taxon>Archosauria</taxon>
        <taxon>Dinosauria</taxon>
        <taxon>Saurischia</taxon>
        <taxon>Theropoda</taxon>
        <taxon>Coelurosauria</taxon>
        <taxon>Aves</taxon>
        <taxon>Neognathae</taxon>
        <taxon>Neoaves</taxon>
        <taxon>Phaethontimorphae</taxon>
        <taxon>Eurypygiformes</taxon>
        <taxon>Eurypygidae</taxon>
        <taxon>Eurypyga</taxon>
    </lineage>
</organism>
<proteinExistence type="predicted"/>
<dbReference type="InterPro" id="IPR001855">
    <property type="entry name" value="Defensin_beta-like"/>
</dbReference>
<evidence type="ECO:0000259" key="2">
    <source>
        <dbReference type="Pfam" id="PF00711"/>
    </source>
</evidence>
<evidence type="ECO:0000313" key="4">
    <source>
        <dbReference type="Proteomes" id="UP000054232"/>
    </source>
</evidence>
<evidence type="ECO:0000313" key="3">
    <source>
        <dbReference type="EMBL" id="KFV99046.1"/>
    </source>
</evidence>
<keyword evidence="1" id="KW-0732">Signal</keyword>
<dbReference type="GO" id="GO:0005576">
    <property type="term" value="C:extracellular region"/>
    <property type="evidence" value="ECO:0007669"/>
    <property type="project" value="InterPro"/>
</dbReference>
<sequence>YQLLAVLFIMIQGAAGQRFYTCLAQNRRCIPGTCCSPYYWIGTCPDGFSCCRR</sequence>
<keyword evidence="4" id="KW-1185">Reference proteome</keyword>
<feature type="non-terminal residue" evidence="3">
    <location>
        <position position="1"/>
    </location>
</feature>
<evidence type="ECO:0000256" key="1">
    <source>
        <dbReference type="SAM" id="SignalP"/>
    </source>
</evidence>
<dbReference type="Pfam" id="PF00711">
    <property type="entry name" value="Defensin_beta"/>
    <property type="match status" value="1"/>
</dbReference>
<feature type="domain" description="Beta-defensin-like" evidence="2">
    <location>
        <begin position="20"/>
        <end position="52"/>
    </location>
</feature>
<dbReference type="EMBL" id="KK557368">
    <property type="protein sequence ID" value="KFV99046.1"/>
    <property type="molecule type" value="Genomic_DNA"/>
</dbReference>
<dbReference type="SUPFAM" id="SSF57392">
    <property type="entry name" value="Defensin-like"/>
    <property type="match status" value="1"/>
</dbReference>
<feature type="signal peptide" evidence="1">
    <location>
        <begin position="1"/>
        <end position="16"/>
    </location>
</feature>
<gene>
    <name evidence="3" type="ORF">N326_13280</name>
</gene>
<dbReference type="AlphaFoldDB" id="A0A093IHJ3"/>
<feature type="non-terminal residue" evidence="3">
    <location>
        <position position="53"/>
    </location>
</feature>